<dbReference type="InterPro" id="IPR018496">
    <property type="entry name" value="PsdUridine_synth_RsuA/RluB_CS"/>
</dbReference>
<dbReference type="AlphaFoldDB" id="A0A9D2B207"/>
<reference evidence="10" key="2">
    <citation type="submission" date="2021-04" db="EMBL/GenBank/DDBJ databases">
        <authorList>
            <person name="Gilroy R."/>
        </authorList>
    </citation>
    <scope>NUCLEOTIDE SEQUENCE</scope>
    <source>
        <strain evidence="10">USASDec5-558</strain>
    </source>
</reference>
<dbReference type="PROSITE" id="PS50889">
    <property type="entry name" value="S4"/>
    <property type="match status" value="1"/>
</dbReference>
<evidence type="ECO:0000313" key="10">
    <source>
        <dbReference type="EMBL" id="HIX57566.1"/>
    </source>
</evidence>
<feature type="region of interest" description="Disordered" evidence="8">
    <location>
        <begin position="361"/>
        <end position="383"/>
    </location>
</feature>
<dbReference type="InterPro" id="IPR020103">
    <property type="entry name" value="PsdUridine_synth_cat_dom_sf"/>
</dbReference>
<dbReference type="NCBIfam" id="TIGR00093">
    <property type="entry name" value="pseudouridine synthase"/>
    <property type="match status" value="1"/>
</dbReference>
<dbReference type="SMART" id="SM00363">
    <property type="entry name" value="S4"/>
    <property type="match status" value="1"/>
</dbReference>
<evidence type="ECO:0000256" key="5">
    <source>
        <dbReference type="ARBA" id="ARBA00037383"/>
    </source>
</evidence>
<dbReference type="InterPro" id="IPR042092">
    <property type="entry name" value="PsdUridine_s_RsuA/RluB/E/F_cat"/>
</dbReference>
<dbReference type="PROSITE" id="PS01149">
    <property type="entry name" value="PSI_RSU"/>
    <property type="match status" value="1"/>
</dbReference>
<comment type="function">
    <text evidence="5">Responsible for synthesis of pseudouridine from uracil-2605 in 23S ribosomal RNA.</text>
</comment>
<dbReference type="EC" id="5.4.99.-" evidence="7"/>
<proteinExistence type="inferred from homology"/>
<feature type="region of interest" description="Disordered" evidence="8">
    <location>
        <begin position="1"/>
        <end position="66"/>
    </location>
</feature>
<dbReference type="InterPro" id="IPR002942">
    <property type="entry name" value="S4_RNA-bd"/>
</dbReference>
<evidence type="ECO:0000256" key="8">
    <source>
        <dbReference type="SAM" id="MobiDB-lite"/>
    </source>
</evidence>
<feature type="compositionally biased region" description="Basic and acidic residues" evidence="8">
    <location>
        <begin position="427"/>
        <end position="453"/>
    </location>
</feature>
<evidence type="ECO:0000313" key="11">
    <source>
        <dbReference type="Proteomes" id="UP000886829"/>
    </source>
</evidence>
<evidence type="ECO:0000256" key="6">
    <source>
        <dbReference type="PROSITE-ProRule" id="PRU00182"/>
    </source>
</evidence>
<dbReference type="FunFam" id="3.10.290.10:FF:000003">
    <property type="entry name" value="Pseudouridine synthase"/>
    <property type="match status" value="1"/>
</dbReference>
<keyword evidence="2 6" id="KW-0694">RNA-binding</keyword>
<evidence type="ECO:0000256" key="2">
    <source>
        <dbReference type="ARBA" id="ARBA00022884"/>
    </source>
</evidence>
<dbReference type="Pfam" id="PF00849">
    <property type="entry name" value="PseudoU_synth_2"/>
    <property type="match status" value="1"/>
</dbReference>
<evidence type="ECO:0000256" key="1">
    <source>
        <dbReference type="ARBA" id="ARBA00008348"/>
    </source>
</evidence>
<dbReference type="InterPro" id="IPR000748">
    <property type="entry name" value="PsdUridine_synth_RsuA/RluB/E/F"/>
</dbReference>
<evidence type="ECO:0000259" key="9">
    <source>
        <dbReference type="SMART" id="SM00363"/>
    </source>
</evidence>
<dbReference type="GO" id="GO:0005829">
    <property type="term" value="C:cytosol"/>
    <property type="evidence" value="ECO:0007669"/>
    <property type="project" value="UniProtKB-ARBA"/>
</dbReference>
<keyword evidence="3 7" id="KW-0413">Isomerase</keyword>
<evidence type="ECO:0000256" key="7">
    <source>
        <dbReference type="RuleBase" id="RU003887"/>
    </source>
</evidence>
<dbReference type="FunFam" id="3.30.70.1560:FF:000001">
    <property type="entry name" value="Pseudouridine synthase"/>
    <property type="match status" value="1"/>
</dbReference>
<sequence length="496" mass="54245">MRNKAIKERRSSRSSSSFEHFHHGSTAQDWRQASSSSSARSSRQLSSRVAGAKGGKGNGGRKDERFDREQALLKTKARANAAKQNERAKVNAALKGTDPKVSGVKLHKLLANAGIGSRRSLETMIEEGRVEVNGKVVNLGFRTDDENITVKIDGRIVYSPKSRKLENRCLMYYKPEGEISSLSDPQNRPTVFDHLPRLEIGKWINVGRLDLNTSGLLLFTTDGDLAHALMHPRFGIERVYAVRVYGDVSEEQLDQLRTGVLLEDGIGKFDSIEYRGGDNRNHWFHVSLREGRNREVRRLWEAVGLQVSRLIRISYAGFDLDPKMKSGQFRELTLGEVNRLRSKAQLPALRPEEYATTPLKFSASMNRQRKNVSSRPSAGTAANGGNVAASYGAGAASGSTGRTLLSLGAKDTRATVSDADNVGAGVGKERGKFTPEGKLYGREAALRERGRDRGRGKRGAAGGNSFKLSYSSCTNSGQHKGKAAKFGKAGKGGRGR</sequence>
<reference evidence="10" key="1">
    <citation type="journal article" date="2021" name="PeerJ">
        <title>Extensive microbial diversity within the chicken gut microbiome revealed by metagenomics and culture.</title>
        <authorList>
            <person name="Gilroy R."/>
            <person name="Ravi A."/>
            <person name="Getino M."/>
            <person name="Pursley I."/>
            <person name="Horton D.L."/>
            <person name="Alikhan N.F."/>
            <person name="Baker D."/>
            <person name="Gharbi K."/>
            <person name="Hall N."/>
            <person name="Watson M."/>
            <person name="Adriaenssens E.M."/>
            <person name="Foster-Nyarko E."/>
            <person name="Jarju S."/>
            <person name="Secka A."/>
            <person name="Antonio M."/>
            <person name="Oren A."/>
            <person name="Chaudhuri R.R."/>
            <person name="La Ragione R."/>
            <person name="Hildebrand F."/>
            <person name="Pallen M.J."/>
        </authorList>
    </citation>
    <scope>NUCLEOTIDE SEQUENCE</scope>
    <source>
        <strain evidence="10">USASDec5-558</strain>
    </source>
</reference>
<comment type="catalytic activity">
    <reaction evidence="4">
        <text>uridine(2605) in 23S rRNA = pseudouridine(2605) in 23S rRNA</text>
        <dbReference type="Rhea" id="RHEA:42520"/>
        <dbReference type="Rhea" id="RHEA-COMP:10095"/>
        <dbReference type="Rhea" id="RHEA-COMP:10096"/>
        <dbReference type="ChEBI" id="CHEBI:65314"/>
        <dbReference type="ChEBI" id="CHEBI:65315"/>
        <dbReference type="EC" id="5.4.99.22"/>
    </reaction>
</comment>
<feature type="domain" description="RNA-binding S4" evidence="9">
    <location>
        <begin position="104"/>
        <end position="166"/>
    </location>
</feature>
<dbReference type="InterPro" id="IPR006145">
    <property type="entry name" value="PsdUridine_synth_RsuA/RluA"/>
</dbReference>
<dbReference type="CDD" id="cd02556">
    <property type="entry name" value="PseudoU_synth_RluB"/>
    <property type="match status" value="1"/>
</dbReference>
<protein>
    <recommendedName>
        <fullName evidence="7">Pseudouridine synthase</fullName>
        <ecNumber evidence="7">5.4.99.-</ecNumber>
    </recommendedName>
</protein>
<evidence type="ECO:0000256" key="3">
    <source>
        <dbReference type="ARBA" id="ARBA00023235"/>
    </source>
</evidence>
<dbReference type="GO" id="GO:0000455">
    <property type="term" value="P:enzyme-directed rRNA pseudouridine synthesis"/>
    <property type="evidence" value="ECO:0007669"/>
    <property type="project" value="UniProtKB-ARBA"/>
</dbReference>
<comment type="similarity">
    <text evidence="1 7">Belongs to the pseudouridine synthase RsuA family.</text>
</comment>
<dbReference type="SUPFAM" id="SSF55120">
    <property type="entry name" value="Pseudouridine synthase"/>
    <property type="match status" value="1"/>
</dbReference>
<dbReference type="InterPro" id="IPR050343">
    <property type="entry name" value="RsuA_PseudoU_synthase"/>
</dbReference>
<dbReference type="CDD" id="cd00165">
    <property type="entry name" value="S4"/>
    <property type="match status" value="1"/>
</dbReference>
<feature type="compositionally biased region" description="Polar residues" evidence="8">
    <location>
        <begin position="466"/>
        <end position="478"/>
    </location>
</feature>
<organism evidence="10 11">
    <name type="scientific">Candidatus Anaerobiospirillum pullistercoris</name>
    <dbReference type="NCBI Taxonomy" id="2838452"/>
    <lineage>
        <taxon>Bacteria</taxon>
        <taxon>Pseudomonadati</taxon>
        <taxon>Pseudomonadota</taxon>
        <taxon>Gammaproteobacteria</taxon>
        <taxon>Aeromonadales</taxon>
        <taxon>Succinivibrionaceae</taxon>
        <taxon>Anaerobiospirillum</taxon>
    </lineage>
</organism>
<dbReference type="SUPFAM" id="SSF55174">
    <property type="entry name" value="Alpha-L RNA-binding motif"/>
    <property type="match status" value="1"/>
</dbReference>
<dbReference type="Gene3D" id="3.10.290.10">
    <property type="entry name" value="RNA-binding S4 domain"/>
    <property type="match status" value="1"/>
</dbReference>
<dbReference type="PANTHER" id="PTHR47683">
    <property type="entry name" value="PSEUDOURIDINE SYNTHASE FAMILY PROTEIN-RELATED"/>
    <property type="match status" value="1"/>
</dbReference>
<dbReference type="Pfam" id="PF01479">
    <property type="entry name" value="S4"/>
    <property type="match status" value="1"/>
</dbReference>
<name>A0A9D2B207_9GAMM</name>
<dbReference type="GO" id="GO:0160139">
    <property type="term" value="F:23S rRNA pseudouridine(2605) synthase activity"/>
    <property type="evidence" value="ECO:0007669"/>
    <property type="project" value="UniProtKB-EC"/>
</dbReference>
<dbReference type="PANTHER" id="PTHR47683:SF3">
    <property type="entry name" value="RIBOSOMAL LARGE SUBUNIT PSEUDOURIDINE SYNTHASE B"/>
    <property type="match status" value="1"/>
</dbReference>
<accession>A0A9D2B207</accession>
<comment type="caution">
    <text evidence="10">The sequence shown here is derived from an EMBL/GenBank/DDBJ whole genome shotgun (WGS) entry which is preliminary data.</text>
</comment>
<gene>
    <name evidence="10" type="ORF">H9850_08880</name>
</gene>
<dbReference type="Gene3D" id="3.30.70.1560">
    <property type="entry name" value="Alpha-L RNA-binding motif"/>
    <property type="match status" value="1"/>
</dbReference>
<dbReference type="InterPro" id="IPR020094">
    <property type="entry name" value="TruA/RsuA/RluB/E/F_N"/>
</dbReference>
<dbReference type="Gene3D" id="3.30.70.580">
    <property type="entry name" value="Pseudouridine synthase I, catalytic domain, N-terminal subdomain"/>
    <property type="match status" value="1"/>
</dbReference>
<dbReference type="GO" id="GO:0003723">
    <property type="term" value="F:RNA binding"/>
    <property type="evidence" value="ECO:0007669"/>
    <property type="project" value="UniProtKB-KW"/>
</dbReference>
<dbReference type="NCBIfam" id="NF007976">
    <property type="entry name" value="PRK10700.1"/>
    <property type="match status" value="1"/>
</dbReference>
<dbReference type="EMBL" id="DXEV01000174">
    <property type="protein sequence ID" value="HIX57566.1"/>
    <property type="molecule type" value="Genomic_DNA"/>
</dbReference>
<dbReference type="Proteomes" id="UP000886829">
    <property type="component" value="Unassembled WGS sequence"/>
</dbReference>
<feature type="compositionally biased region" description="Low complexity" evidence="8">
    <location>
        <begin position="31"/>
        <end position="51"/>
    </location>
</feature>
<evidence type="ECO:0000256" key="4">
    <source>
        <dbReference type="ARBA" id="ARBA00036944"/>
    </source>
</evidence>
<dbReference type="InterPro" id="IPR036986">
    <property type="entry name" value="S4_RNA-bd_sf"/>
</dbReference>
<feature type="region of interest" description="Disordered" evidence="8">
    <location>
        <begin position="419"/>
        <end position="496"/>
    </location>
</feature>
<feature type="compositionally biased region" description="Basic and acidic residues" evidence="8">
    <location>
        <begin position="1"/>
        <end position="11"/>
    </location>
</feature>